<evidence type="ECO:0000256" key="2">
    <source>
        <dbReference type="ARBA" id="ARBA00023015"/>
    </source>
</evidence>
<dbReference type="GO" id="GO:0043565">
    <property type="term" value="F:sequence-specific DNA binding"/>
    <property type="evidence" value="ECO:0007669"/>
    <property type="project" value="TreeGrafter"/>
</dbReference>
<evidence type="ECO:0000259" key="5">
    <source>
        <dbReference type="PROSITE" id="PS50931"/>
    </source>
</evidence>
<dbReference type="Gene3D" id="3.40.190.290">
    <property type="match status" value="1"/>
</dbReference>
<proteinExistence type="inferred from homology"/>
<dbReference type="PROSITE" id="PS50931">
    <property type="entry name" value="HTH_LYSR"/>
    <property type="match status" value="1"/>
</dbReference>
<dbReference type="GO" id="GO:0006351">
    <property type="term" value="P:DNA-templated transcription"/>
    <property type="evidence" value="ECO:0007669"/>
    <property type="project" value="TreeGrafter"/>
</dbReference>
<evidence type="ECO:0000256" key="3">
    <source>
        <dbReference type="ARBA" id="ARBA00023125"/>
    </source>
</evidence>
<organism evidence="6 7">
    <name type="scientific">Pigmentiphaga kullae</name>
    <dbReference type="NCBI Taxonomy" id="151784"/>
    <lineage>
        <taxon>Bacteria</taxon>
        <taxon>Pseudomonadati</taxon>
        <taxon>Pseudomonadota</taxon>
        <taxon>Betaproteobacteria</taxon>
        <taxon>Burkholderiales</taxon>
        <taxon>Alcaligenaceae</taxon>
        <taxon>Pigmentiphaga</taxon>
    </lineage>
</organism>
<evidence type="ECO:0000256" key="1">
    <source>
        <dbReference type="ARBA" id="ARBA00009437"/>
    </source>
</evidence>
<feature type="domain" description="HTH lysR-type" evidence="5">
    <location>
        <begin position="1"/>
        <end position="58"/>
    </location>
</feature>
<sequence>MNWDDARVFLAIRRAGTLRGAAALLEVDQATAGRRLAALEAALGARLFLRTPGGYVPTPAGDLAGAAAERMEQAADQLQRQMQGMDDKLCGVVRVATSDTMASFYVIPALRALREAHPDIKVVLGTSTQVTNLTRREADIAVRTVKPTSPDLIARRLARRQIGVYASRDYLRRRGEPTVDAALKGHDVIRYDRPIGPLDGGRLGGVSTGNARVALEVNSGLMMLEAVRAGLGLGELAVLMAQDDPELVRVWPERTERLDVWLVLHADLNRTARVRAVADAIIAAFKGED</sequence>
<accession>A0A4Q7N9P0</accession>
<dbReference type="OrthoDB" id="9072091at2"/>
<evidence type="ECO:0000256" key="4">
    <source>
        <dbReference type="ARBA" id="ARBA00023163"/>
    </source>
</evidence>
<evidence type="ECO:0000313" key="6">
    <source>
        <dbReference type="EMBL" id="RZS78892.1"/>
    </source>
</evidence>
<dbReference type="EMBL" id="SGXC01000003">
    <property type="protein sequence ID" value="RZS78892.1"/>
    <property type="molecule type" value="Genomic_DNA"/>
</dbReference>
<gene>
    <name evidence="6" type="ORF">EV675_5549</name>
</gene>
<dbReference type="InterPro" id="IPR036388">
    <property type="entry name" value="WH-like_DNA-bd_sf"/>
</dbReference>
<dbReference type="GO" id="GO:0003700">
    <property type="term" value="F:DNA-binding transcription factor activity"/>
    <property type="evidence" value="ECO:0007669"/>
    <property type="project" value="InterPro"/>
</dbReference>
<reference evidence="6 7" key="1">
    <citation type="submission" date="2019-02" db="EMBL/GenBank/DDBJ databases">
        <title>Genomic Encyclopedia of Type Strains, Phase IV (KMG-IV): sequencing the most valuable type-strain genomes for metagenomic binning, comparative biology and taxonomic classification.</title>
        <authorList>
            <person name="Goeker M."/>
        </authorList>
    </citation>
    <scope>NUCLEOTIDE SEQUENCE [LARGE SCALE GENOMIC DNA]</scope>
    <source>
        <strain evidence="6 7">K24</strain>
    </source>
</reference>
<dbReference type="AlphaFoldDB" id="A0A4Q7N9P0"/>
<keyword evidence="3 6" id="KW-0238">DNA-binding</keyword>
<keyword evidence="4" id="KW-0804">Transcription</keyword>
<dbReference type="SUPFAM" id="SSF53850">
    <property type="entry name" value="Periplasmic binding protein-like II"/>
    <property type="match status" value="1"/>
</dbReference>
<name>A0A4Q7N9P0_9BURK</name>
<dbReference type="CDD" id="cd08422">
    <property type="entry name" value="PBP2_CrgA_like"/>
    <property type="match status" value="1"/>
</dbReference>
<dbReference type="InterPro" id="IPR000847">
    <property type="entry name" value="LysR_HTH_N"/>
</dbReference>
<dbReference type="PANTHER" id="PTHR30537">
    <property type="entry name" value="HTH-TYPE TRANSCRIPTIONAL REGULATOR"/>
    <property type="match status" value="1"/>
</dbReference>
<keyword evidence="2" id="KW-0805">Transcription regulation</keyword>
<dbReference type="Pfam" id="PF00126">
    <property type="entry name" value="HTH_1"/>
    <property type="match status" value="1"/>
</dbReference>
<dbReference type="Proteomes" id="UP000292445">
    <property type="component" value="Unassembled WGS sequence"/>
</dbReference>
<comment type="similarity">
    <text evidence="1">Belongs to the LysR transcriptional regulatory family.</text>
</comment>
<dbReference type="InterPro" id="IPR005119">
    <property type="entry name" value="LysR_subst-bd"/>
</dbReference>
<dbReference type="RefSeq" id="WP_130361834.1">
    <property type="nucleotide sequence ID" value="NZ_SGXC01000003.1"/>
</dbReference>
<dbReference type="InterPro" id="IPR036390">
    <property type="entry name" value="WH_DNA-bd_sf"/>
</dbReference>
<dbReference type="InterPro" id="IPR058163">
    <property type="entry name" value="LysR-type_TF_proteobact-type"/>
</dbReference>
<dbReference type="SUPFAM" id="SSF46785">
    <property type="entry name" value="Winged helix' DNA-binding domain"/>
    <property type="match status" value="1"/>
</dbReference>
<dbReference type="PANTHER" id="PTHR30537:SF3">
    <property type="entry name" value="TRANSCRIPTIONAL REGULATORY PROTEIN"/>
    <property type="match status" value="1"/>
</dbReference>
<dbReference type="Gene3D" id="1.10.10.10">
    <property type="entry name" value="Winged helix-like DNA-binding domain superfamily/Winged helix DNA-binding domain"/>
    <property type="match status" value="1"/>
</dbReference>
<dbReference type="Pfam" id="PF03466">
    <property type="entry name" value="LysR_substrate"/>
    <property type="match status" value="1"/>
</dbReference>
<protein>
    <submittedName>
        <fullName evidence="6">DNA-binding transcriptional LysR family regulator</fullName>
    </submittedName>
</protein>
<keyword evidence="7" id="KW-1185">Reference proteome</keyword>
<comment type="caution">
    <text evidence="6">The sequence shown here is derived from an EMBL/GenBank/DDBJ whole genome shotgun (WGS) entry which is preliminary data.</text>
</comment>
<evidence type="ECO:0000313" key="7">
    <source>
        <dbReference type="Proteomes" id="UP000292445"/>
    </source>
</evidence>